<feature type="domain" description="HTH arsR-type" evidence="4">
    <location>
        <begin position="27"/>
        <end position="120"/>
    </location>
</feature>
<dbReference type="PANTHER" id="PTHR43132:SF6">
    <property type="entry name" value="HTH-TYPE TRANSCRIPTIONAL REPRESSOR CZRA"/>
    <property type="match status" value="1"/>
</dbReference>
<evidence type="ECO:0000313" key="5">
    <source>
        <dbReference type="EMBL" id="MST96653.1"/>
    </source>
</evidence>
<dbReference type="CDD" id="cd00090">
    <property type="entry name" value="HTH_ARSR"/>
    <property type="match status" value="1"/>
</dbReference>
<dbReference type="GO" id="GO:0043169">
    <property type="term" value="F:cation binding"/>
    <property type="evidence" value="ECO:0007669"/>
    <property type="project" value="InterPro"/>
</dbReference>
<keyword evidence="3" id="KW-0804">Transcription</keyword>
<dbReference type="Pfam" id="PF01022">
    <property type="entry name" value="HTH_5"/>
    <property type="match status" value="1"/>
</dbReference>
<comment type="caution">
    <text evidence="5">The sequence shown here is derived from an EMBL/GenBank/DDBJ whole genome shotgun (WGS) entry which is preliminary data.</text>
</comment>
<evidence type="ECO:0000256" key="2">
    <source>
        <dbReference type="ARBA" id="ARBA00023125"/>
    </source>
</evidence>
<dbReference type="GO" id="GO:0003677">
    <property type="term" value="F:DNA binding"/>
    <property type="evidence" value="ECO:0007669"/>
    <property type="project" value="UniProtKB-KW"/>
</dbReference>
<dbReference type="SMART" id="SM00418">
    <property type="entry name" value="HTH_ARSR"/>
    <property type="match status" value="1"/>
</dbReference>
<dbReference type="InterPro" id="IPR011991">
    <property type="entry name" value="ArsR-like_HTH"/>
</dbReference>
<keyword evidence="2" id="KW-0238">DNA-binding</keyword>
<dbReference type="InterPro" id="IPR051011">
    <property type="entry name" value="Metal_resp_trans_reg"/>
</dbReference>
<protein>
    <submittedName>
        <fullName evidence="5">Winged helix-turn-helix transcriptional regulator</fullName>
    </submittedName>
</protein>
<dbReference type="InterPro" id="IPR000222">
    <property type="entry name" value="PP2C_BS"/>
</dbReference>
<dbReference type="NCBIfam" id="NF033788">
    <property type="entry name" value="HTH_metalloreg"/>
    <property type="match status" value="1"/>
</dbReference>
<proteinExistence type="predicted"/>
<dbReference type="Proteomes" id="UP000435649">
    <property type="component" value="Unassembled WGS sequence"/>
</dbReference>
<dbReference type="GO" id="GO:0003700">
    <property type="term" value="F:DNA-binding transcription factor activity"/>
    <property type="evidence" value="ECO:0007669"/>
    <property type="project" value="InterPro"/>
</dbReference>
<evidence type="ECO:0000256" key="3">
    <source>
        <dbReference type="ARBA" id="ARBA00023163"/>
    </source>
</evidence>
<evidence type="ECO:0000259" key="4">
    <source>
        <dbReference type="PROSITE" id="PS50987"/>
    </source>
</evidence>
<sequence>MAMQETPVCSCTVIHEDAVQAVKKQLDSELMLARMAEMFKVLGDATRLGIINALLLSELCACDIAAIMRMSQPAVAHHLKILRQTRLVKCRKVGKVVYYSLCDGHVGMLFDQCQTHVREE</sequence>
<evidence type="ECO:0000256" key="1">
    <source>
        <dbReference type="ARBA" id="ARBA00023015"/>
    </source>
</evidence>
<keyword evidence="1" id="KW-0805">Transcription regulation</keyword>
<dbReference type="RefSeq" id="WP_106054409.1">
    <property type="nucleotide sequence ID" value="NZ_CALXOB010000057.1"/>
</dbReference>
<dbReference type="AlphaFoldDB" id="A0A844G0H4"/>
<dbReference type="PRINTS" id="PR00778">
    <property type="entry name" value="HTHARSR"/>
</dbReference>
<organism evidence="5 6">
    <name type="scientific">Victivallis lenta</name>
    <dbReference type="NCBI Taxonomy" id="2606640"/>
    <lineage>
        <taxon>Bacteria</taxon>
        <taxon>Pseudomonadati</taxon>
        <taxon>Lentisphaerota</taxon>
        <taxon>Lentisphaeria</taxon>
        <taxon>Victivallales</taxon>
        <taxon>Victivallaceae</taxon>
        <taxon>Victivallis</taxon>
    </lineage>
</organism>
<accession>A0A844G0H4</accession>
<dbReference type="PROSITE" id="PS50987">
    <property type="entry name" value="HTH_ARSR_2"/>
    <property type="match status" value="1"/>
</dbReference>
<dbReference type="EMBL" id="VUNS01000004">
    <property type="protein sequence ID" value="MST96653.1"/>
    <property type="molecule type" value="Genomic_DNA"/>
</dbReference>
<name>A0A844G0H4_9BACT</name>
<dbReference type="Gene3D" id="1.10.10.10">
    <property type="entry name" value="Winged helix-like DNA-binding domain superfamily/Winged helix DNA-binding domain"/>
    <property type="match status" value="1"/>
</dbReference>
<reference evidence="5 6" key="1">
    <citation type="submission" date="2019-08" db="EMBL/GenBank/DDBJ databases">
        <title>In-depth cultivation of the pig gut microbiome towards novel bacterial diversity and tailored functional studies.</title>
        <authorList>
            <person name="Wylensek D."/>
            <person name="Hitch T.C.A."/>
            <person name="Clavel T."/>
        </authorList>
    </citation>
    <scope>NUCLEOTIDE SEQUENCE [LARGE SCALE GENOMIC DNA]</scope>
    <source>
        <strain evidence="5 6">BBE-744-WT-12</strain>
    </source>
</reference>
<dbReference type="InterPro" id="IPR036390">
    <property type="entry name" value="WH_DNA-bd_sf"/>
</dbReference>
<dbReference type="PANTHER" id="PTHR43132">
    <property type="entry name" value="ARSENICAL RESISTANCE OPERON REPRESSOR ARSR-RELATED"/>
    <property type="match status" value="1"/>
</dbReference>
<evidence type="ECO:0000313" key="6">
    <source>
        <dbReference type="Proteomes" id="UP000435649"/>
    </source>
</evidence>
<dbReference type="PROSITE" id="PS01032">
    <property type="entry name" value="PPM_1"/>
    <property type="match status" value="1"/>
</dbReference>
<dbReference type="InterPro" id="IPR036388">
    <property type="entry name" value="WH-like_DNA-bd_sf"/>
</dbReference>
<gene>
    <name evidence="5" type="ORF">FYJ85_06280</name>
</gene>
<keyword evidence="6" id="KW-1185">Reference proteome</keyword>
<dbReference type="InterPro" id="IPR001845">
    <property type="entry name" value="HTH_ArsR_DNA-bd_dom"/>
</dbReference>
<dbReference type="SUPFAM" id="SSF46785">
    <property type="entry name" value="Winged helix' DNA-binding domain"/>
    <property type="match status" value="1"/>
</dbReference>